<sequence>MGLADIVAEALESEQVRNIIGTRVLNLADASQENESGGIGGFVSWLWDGAKALAGFLCEKIGSLLNFTISSFWSFLHSTAQFLWNFNWNMSDKQIDEQIRSKWDALGSMLGGTVGNFIGYLGCGAVPGAVILAFNEPLGAYVLANVTEELAEEFIGNLSALIKYTFTAGTQALMISSYKDARKFIKKNEKFARAVLGSKVGDLIKAWGTENSKPWSFAQTLEDAVEEIPNTFVRNFVEEFLEEAWEGCIEAGYVVANSVDTFLAGEKFKQQQTPQMGKTKFVEIQPDRSIEDQRIVLAGPQELLKPHIVSTLANYQLMREKDIGTVHCFEPEKARSRRFKPHVVLHFQETKEDFNNRSKTDSKASRGKGIISFRLMNETSESLTIDYVTQLANKIKSKFGNPPYEWNKGKLLFSYTDYDKGYQLQLLTSSESEALRVIESVLDLKGDSVDREKIQEAKNLLPEKAYDDTPRKKIILGKPEEQPVRRKPCKVKFLYAQLFVEDKQDPVTLYDRSKRYRNPLVRDITE</sequence>
<proteinExistence type="predicted"/>
<gene>
    <name evidence="1" type="ORF">KME60_07095</name>
</gene>
<protein>
    <submittedName>
        <fullName evidence="1">Uncharacterized protein</fullName>
    </submittedName>
</protein>
<reference evidence="1" key="1">
    <citation type="submission" date="2021-05" db="EMBL/GenBank/DDBJ databases">
        <authorList>
            <person name="Pietrasiak N."/>
            <person name="Ward R."/>
            <person name="Stajich J.E."/>
            <person name="Kurbessoian T."/>
        </authorList>
    </citation>
    <scope>NUCLEOTIDE SEQUENCE</scope>
    <source>
        <strain evidence="1">GSE-NOS-MK-12-04C</strain>
    </source>
</reference>
<dbReference type="Proteomes" id="UP000729701">
    <property type="component" value="Unassembled WGS sequence"/>
</dbReference>
<reference evidence="1" key="2">
    <citation type="journal article" date="2022" name="Microbiol. Resour. Announc.">
        <title>Metagenome Sequencing to Explore Phylogenomics of Terrestrial Cyanobacteria.</title>
        <authorList>
            <person name="Ward R.D."/>
            <person name="Stajich J.E."/>
            <person name="Johansen J.R."/>
            <person name="Huntemann M."/>
            <person name="Clum A."/>
            <person name="Foster B."/>
            <person name="Foster B."/>
            <person name="Roux S."/>
            <person name="Palaniappan K."/>
            <person name="Varghese N."/>
            <person name="Mukherjee S."/>
            <person name="Reddy T.B.K."/>
            <person name="Daum C."/>
            <person name="Copeland A."/>
            <person name="Chen I.A."/>
            <person name="Ivanova N.N."/>
            <person name="Kyrpides N.C."/>
            <person name="Shapiro N."/>
            <person name="Eloe-Fadrosh E.A."/>
            <person name="Pietrasiak N."/>
        </authorList>
    </citation>
    <scope>NUCLEOTIDE SEQUENCE</scope>
    <source>
        <strain evidence="1">GSE-NOS-MK-12-04C</strain>
    </source>
</reference>
<dbReference type="AlphaFoldDB" id="A0A951UTX9"/>
<organism evidence="1 2">
    <name type="scientific">Cyanomargarita calcarea GSE-NOS-MK-12-04C</name>
    <dbReference type="NCBI Taxonomy" id="2839659"/>
    <lineage>
        <taxon>Bacteria</taxon>
        <taxon>Bacillati</taxon>
        <taxon>Cyanobacteriota</taxon>
        <taxon>Cyanophyceae</taxon>
        <taxon>Nostocales</taxon>
        <taxon>Cyanomargaritaceae</taxon>
        <taxon>Cyanomargarita</taxon>
    </lineage>
</organism>
<dbReference type="EMBL" id="JAHHGZ010000006">
    <property type="protein sequence ID" value="MBW4667200.1"/>
    <property type="molecule type" value="Genomic_DNA"/>
</dbReference>
<evidence type="ECO:0000313" key="1">
    <source>
        <dbReference type="EMBL" id="MBW4667200.1"/>
    </source>
</evidence>
<evidence type="ECO:0000313" key="2">
    <source>
        <dbReference type="Proteomes" id="UP000729701"/>
    </source>
</evidence>
<accession>A0A951UTX9</accession>
<comment type="caution">
    <text evidence="1">The sequence shown here is derived from an EMBL/GenBank/DDBJ whole genome shotgun (WGS) entry which is preliminary data.</text>
</comment>
<name>A0A951UTX9_9CYAN</name>